<proteinExistence type="predicted"/>
<dbReference type="EnsemblPlants" id="PGSC0003DMT400096371">
    <property type="protein sequence ID" value="PGSC0003DMT400096371"/>
    <property type="gene ID" value="PGSC0003DMG400045942"/>
</dbReference>
<evidence type="ECO:0000256" key="1">
    <source>
        <dbReference type="SAM" id="MobiDB-lite"/>
    </source>
</evidence>
<dbReference type="HOGENOM" id="CLU_1211604_0_0_1"/>
<dbReference type="AlphaFoldDB" id="M1DY99"/>
<dbReference type="PaxDb" id="4113-PGSC0003DMT400096371"/>
<organism evidence="2 3">
    <name type="scientific">Solanum tuberosum</name>
    <name type="common">Potato</name>
    <dbReference type="NCBI Taxonomy" id="4113"/>
    <lineage>
        <taxon>Eukaryota</taxon>
        <taxon>Viridiplantae</taxon>
        <taxon>Streptophyta</taxon>
        <taxon>Embryophyta</taxon>
        <taxon>Tracheophyta</taxon>
        <taxon>Spermatophyta</taxon>
        <taxon>Magnoliopsida</taxon>
        <taxon>eudicotyledons</taxon>
        <taxon>Gunneridae</taxon>
        <taxon>Pentapetalae</taxon>
        <taxon>asterids</taxon>
        <taxon>lamiids</taxon>
        <taxon>Solanales</taxon>
        <taxon>Solanaceae</taxon>
        <taxon>Solanoideae</taxon>
        <taxon>Solaneae</taxon>
        <taxon>Solanum</taxon>
    </lineage>
</organism>
<sequence length="229" mass="26319">MSVDSHLSRSGGPRDPSQAVDHLTNRAGKSWSSGRDQCGPDVRPQDLSQVVVLTTGRGSAREMPSQNHLRKTAREEKESTKAFQEFIKVSFSSSSKSKDISVEFFTRFRFSASRSRIDWFPIISSITSMLGFLEKERKRKEKKKSKIRPRTIDFGGGFAKELILQEFLRYLRCVLELPLVRFLSTYAGYRDLNEFEKIFEFRQIGAGKQKRKSRADFVKQVHVADLFPQ</sequence>
<evidence type="ECO:0000313" key="2">
    <source>
        <dbReference type="EnsemblPlants" id="PGSC0003DMT400096371"/>
    </source>
</evidence>
<dbReference type="Gramene" id="PGSC0003DMT400096371">
    <property type="protein sequence ID" value="PGSC0003DMT400096371"/>
    <property type="gene ID" value="PGSC0003DMG400045942"/>
</dbReference>
<dbReference type="Proteomes" id="UP000011115">
    <property type="component" value="Unassembled WGS sequence"/>
</dbReference>
<accession>M1DY99</accession>
<reference evidence="2" key="2">
    <citation type="submission" date="2015-06" db="UniProtKB">
        <authorList>
            <consortium name="EnsemblPlants"/>
        </authorList>
    </citation>
    <scope>IDENTIFICATION</scope>
    <source>
        <strain evidence="2">DM1-3 516 R44</strain>
    </source>
</reference>
<evidence type="ECO:0000313" key="3">
    <source>
        <dbReference type="Proteomes" id="UP000011115"/>
    </source>
</evidence>
<name>M1DY99_SOLTU</name>
<reference evidence="3" key="1">
    <citation type="journal article" date="2011" name="Nature">
        <title>Genome sequence and analysis of the tuber crop potato.</title>
        <authorList>
            <consortium name="The Potato Genome Sequencing Consortium"/>
        </authorList>
    </citation>
    <scope>NUCLEOTIDE SEQUENCE [LARGE SCALE GENOMIC DNA]</scope>
    <source>
        <strain evidence="3">cv. DM1-3 516 R44</strain>
    </source>
</reference>
<feature type="region of interest" description="Disordered" evidence="1">
    <location>
        <begin position="1"/>
        <end position="76"/>
    </location>
</feature>
<dbReference type="InParanoid" id="M1DY99"/>
<protein>
    <submittedName>
        <fullName evidence="2">Uncharacterized protein</fullName>
    </submittedName>
</protein>
<keyword evidence="3" id="KW-1185">Reference proteome</keyword>